<organism evidence="2 3">
    <name type="scientific">Xylaria arbuscula</name>
    <dbReference type="NCBI Taxonomy" id="114810"/>
    <lineage>
        <taxon>Eukaryota</taxon>
        <taxon>Fungi</taxon>
        <taxon>Dikarya</taxon>
        <taxon>Ascomycota</taxon>
        <taxon>Pezizomycotina</taxon>
        <taxon>Sordariomycetes</taxon>
        <taxon>Xylariomycetidae</taxon>
        <taxon>Xylariales</taxon>
        <taxon>Xylariaceae</taxon>
        <taxon>Xylaria</taxon>
    </lineage>
</organism>
<keyword evidence="1" id="KW-0732">Signal</keyword>
<dbReference type="EMBL" id="JANPWZ010002768">
    <property type="protein sequence ID" value="KAJ3556256.1"/>
    <property type="molecule type" value="Genomic_DNA"/>
</dbReference>
<sequence length="233" mass="25820">MALSTIGLLTIGAIPTVIGVAEAIDAQKKQNEQAKERIKFHLTAKFSHDGVAPPQTAYVVFKDNKLYLDHPACPVAGFRFNGFYFGYPCPEEHQGLVAPIDADPPMLNWIYADKDTGLLLHGARKDTVGHIIGPWSWTEDEEYLILEGEKYFVAVQNDDQSWCVYYDKNGDLDEVMAPRDAEKYIWNTSDGRIPLTADPETTRVILHTRTISFASVALRQATSATSEASAPSS</sequence>
<name>A0A9W8TGU0_9PEZI</name>
<proteinExistence type="predicted"/>
<accession>A0A9W8TGU0</accession>
<feature type="signal peptide" evidence="1">
    <location>
        <begin position="1"/>
        <end position="23"/>
    </location>
</feature>
<dbReference type="VEuPathDB" id="FungiDB:F4678DRAFT_202107"/>
<reference evidence="2" key="1">
    <citation type="submission" date="2022-07" db="EMBL/GenBank/DDBJ databases">
        <title>Genome Sequence of Xylaria arbuscula.</title>
        <authorList>
            <person name="Buettner E."/>
        </authorList>
    </citation>
    <scope>NUCLEOTIDE SEQUENCE</scope>
    <source>
        <strain evidence="2">VT107</strain>
    </source>
</reference>
<dbReference type="PANTHER" id="PTHR38049:SF1">
    <property type="entry name" value="PROTEIN KINASE DOMAIN-CONTAINING PROTEIN"/>
    <property type="match status" value="1"/>
</dbReference>
<evidence type="ECO:0000313" key="2">
    <source>
        <dbReference type="EMBL" id="KAJ3556256.1"/>
    </source>
</evidence>
<protein>
    <submittedName>
        <fullName evidence="2">Uncharacterized protein</fullName>
    </submittedName>
</protein>
<evidence type="ECO:0000313" key="3">
    <source>
        <dbReference type="Proteomes" id="UP001148614"/>
    </source>
</evidence>
<dbReference type="Proteomes" id="UP001148614">
    <property type="component" value="Unassembled WGS sequence"/>
</dbReference>
<gene>
    <name evidence="2" type="ORF">NPX13_g10176</name>
</gene>
<evidence type="ECO:0000256" key="1">
    <source>
        <dbReference type="SAM" id="SignalP"/>
    </source>
</evidence>
<keyword evidence="3" id="KW-1185">Reference proteome</keyword>
<feature type="chain" id="PRO_5040740592" evidence="1">
    <location>
        <begin position="24"/>
        <end position="233"/>
    </location>
</feature>
<dbReference type="AlphaFoldDB" id="A0A9W8TGU0"/>
<dbReference type="PANTHER" id="PTHR38049">
    <property type="entry name" value="RICIN B LECTIN DOMAIN-CONTAINING PROTEIN"/>
    <property type="match status" value="1"/>
</dbReference>
<comment type="caution">
    <text evidence="2">The sequence shown here is derived from an EMBL/GenBank/DDBJ whole genome shotgun (WGS) entry which is preliminary data.</text>
</comment>